<gene>
    <name evidence="8" type="ORF">A10D4_03950</name>
</gene>
<feature type="transmembrane region" description="Helical" evidence="7">
    <location>
        <begin position="31"/>
        <end position="50"/>
    </location>
</feature>
<reference evidence="8 9" key="1">
    <citation type="journal article" date="2012" name="J. Bacteriol.">
        <title>Genome Sequence of Idiomarina xiamenensis Type Strain 10-D-4.</title>
        <authorList>
            <person name="Lai Q."/>
            <person name="Wang L."/>
            <person name="Wang W."/>
            <person name="Shao Z."/>
        </authorList>
    </citation>
    <scope>NUCLEOTIDE SEQUENCE [LARGE SCALE GENOMIC DNA]</scope>
    <source>
        <strain evidence="8 9">10-D-4</strain>
    </source>
</reference>
<dbReference type="EMBL" id="AMRG01000004">
    <property type="protein sequence ID" value="EKE84734.1"/>
    <property type="molecule type" value="Genomic_DNA"/>
</dbReference>
<dbReference type="GO" id="GO:0005886">
    <property type="term" value="C:plasma membrane"/>
    <property type="evidence" value="ECO:0007669"/>
    <property type="project" value="UniProtKB-SubCell"/>
</dbReference>
<dbReference type="PANTHER" id="PTHR30106:SF2">
    <property type="entry name" value="UPF0324 INNER MEMBRANE PROTEIN YEIH"/>
    <property type="match status" value="1"/>
</dbReference>
<protein>
    <submittedName>
        <fullName evidence="8">Uncharacterized protein</fullName>
    </submittedName>
</protein>
<evidence type="ECO:0000313" key="9">
    <source>
        <dbReference type="Proteomes" id="UP000014115"/>
    </source>
</evidence>
<dbReference type="PATRIC" id="fig|740709.3.peg.800"/>
<dbReference type="Pfam" id="PF03601">
    <property type="entry name" value="Cons_hypoth698"/>
    <property type="match status" value="1"/>
</dbReference>
<dbReference type="PANTHER" id="PTHR30106">
    <property type="entry name" value="INNER MEMBRANE PROTEIN YEIH-RELATED"/>
    <property type="match status" value="1"/>
</dbReference>
<keyword evidence="6 7" id="KW-0472">Membrane</keyword>
<accession>K2KQL8</accession>
<evidence type="ECO:0000256" key="1">
    <source>
        <dbReference type="ARBA" id="ARBA00004651"/>
    </source>
</evidence>
<dbReference type="AlphaFoldDB" id="K2KQL8"/>
<evidence type="ECO:0000313" key="8">
    <source>
        <dbReference type="EMBL" id="EKE84734.1"/>
    </source>
</evidence>
<keyword evidence="9" id="KW-1185">Reference proteome</keyword>
<sequence>MQQNIKGIALAIGVAAMAGLLKLWLPEDWHLSLLILAIVLGVVVGNLLPASVRGQCEAGLNWAKGPVLRLAIILYGFNVTLQEVGQVGSYGILLAVLMVTLITVVGVFVGRRWFALDSHSALLIASFAVRLPWPQ</sequence>
<dbReference type="Proteomes" id="UP000014115">
    <property type="component" value="Unassembled WGS sequence"/>
</dbReference>
<comment type="subcellular location">
    <subcellularLocation>
        <location evidence="1">Cell membrane</location>
        <topology evidence="1">Multi-pass membrane protein</topology>
    </subcellularLocation>
</comment>
<evidence type="ECO:0000256" key="3">
    <source>
        <dbReference type="ARBA" id="ARBA00022475"/>
    </source>
</evidence>
<evidence type="ECO:0000256" key="4">
    <source>
        <dbReference type="ARBA" id="ARBA00022692"/>
    </source>
</evidence>
<evidence type="ECO:0000256" key="6">
    <source>
        <dbReference type="ARBA" id="ARBA00023136"/>
    </source>
</evidence>
<organism evidence="8 9">
    <name type="scientific">Idiomarina xiamenensis 10-D-4</name>
    <dbReference type="NCBI Taxonomy" id="740709"/>
    <lineage>
        <taxon>Bacteria</taxon>
        <taxon>Pseudomonadati</taxon>
        <taxon>Pseudomonadota</taxon>
        <taxon>Gammaproteobacteria</taxon>
        <taxon>Alteromonadales</taxon>
        <taxon>Idiomarinaceae</taxon>
        <taxon>Idiomarina</taxon>
    </lineage>
</organism>
<feature type="transmembrane region" description="Helical" evidence="7">
    <location>
        <begin position="87"/>
        <end position="109"/>
    </location>
</feature>
<name>K2KQL8_9GAMM</name>
<feature type="transmembrane region" description="Helical" evidence="7">
    <location>
        <begin position="7"/>
        <end position="25"/>
    </location>
</feature>
<keyword evidence="5 7" id="KW-1133">Transmembrane helix</keyword>
<keyword evidence="3" id="KW-1003">Cell membrane</keyword>
<comment type="similarity">
    <text evidence="2">Belongs to the UPF0324 family.</text>
</comment>
<comment type="caution">
    <text evidence="8">The sequence shown here is derived from an EMBL/GenBank/DDBJ whole genome shotgun (WGS) entry which is preliminary data.</text>
</comment>
<dbReference type="InterPro" id="IPR018383">
    <property type="entry name" value="UPF0324_pro"/>
</dbReference>
<keyword evidence="4 7" id="KW-0812">Transmembrane</keyword>
<dbReference type="eggNOG" id="COG2855">
    <property type="taxonomic scope" value="Bacteria"/>
</dbReference>
<evidence type="ECO:0000256" key="7">
    <source>
        <dbReference type="SAM" id="Phobius"/>
    </source>
</evidence>
<proteinExistence type="inferred from homology"/>
<evidence type="ECO:0000256" key="5">
    <source>
        <dbReference type="ARBA" id="ARBA00022989"/>
    </source>
</evidence>
<dbReference type="STRING" id="740709.A10D4_03950"/>
<evidence type="ECO:0000256" key="2">
    <source>
        <dbReference type="ARBA" id="ARBA00007977"/>
    </source>
</evidence>
<feature type="transmembrane region" description="Helical" evidence="7">
    <location>
        <begin position="62"/>
        <end position="81"/>
    </location>
</feature>